<name>A0A8H4IMH2_9PEZI</name>
<dbReference type="GO" id="GO:0004026">
    <property type="term" value="F:alcohol O-acetyltransferase activity"/>
    <property type="evidence" value="ECO:0007669"/>
    <property type="project" value="UniProtKB-EC"/>
</dbReference>
<dbReference type="OrthoDB" id="5954035at2759"/>
<evidence type="ECO:0000256" key="5">
    <source>
        <dbReference type="ARBA" id="ARBA00054277"/>
    </source>
</evidence>
<evidence type="ECO:0000256" key="3">
    <source>
        <dbReference type="ARBA" id="ARBA00022801"/>
    </source>
</evidence>
<dbReference type="Pfam" id="PF00561">
    <property type="entry name" value="Abhydrolase_1"/>
    <property type="match status" value="1"/>
</dbReference>
<dbReference type="InterPro" id="IPR029058">
    <property type="entry name" value="AB_hydrolase_fold"/>
</dbReference>
<evidence type="ECO:0000313" key="11">
    <source>
        <dbReference type="Proteomes" id="UP000572817"/>
    </source>
</evidence>
<dbReference type="GO" id="GO:0051792">
    <property type="term" value="P:medium-chain fatty acid biosynthetic process"/>
    <property type="evidence" value="ECO:0007669"/>
    <property type="project" value="TreeGrafter"/>
</dbReference>
<dbReference type="GO" id="GO:0008126">
    <property type="term" value="F:acetylesterase activity"/>
    <property type="evidence" value="ECO:0007669"/>
    <property type="project" value="TreeGrafter"/>
</dbReference>
<evidence type="ECO:0000259" key="9">
    <source>
        <dbReference type="Pfam" id="PF00561"/>
    </source>
</evidence>
<comment type="catalytic activity">
    <reaction evidence="4">
        <text>an aliphatic alcohol + acetyl-CoA = an acetyl ester + CoA</text>
        <dbReference type="Rhea" id="RHEA:17229"/>
        <dbReference type="ChEBI" id="CHEBI:2571"/>
        <dbReference type="ChEBI" id="CHEBI:47622"/>
        <dbReference type="ChEBI" id="CHEBI:57287"/>
        <dbReference type="ChEBI" id="CHEBI:57288"/>
        <dbReference type="EC" id="2.3.1.84"/>
    </reaction>
</comment>
<evidence type="ECO:0000256" key="1">
    <source>
        <dbReference type="ARBA" id="ARBA00010884"/>
    </source>
</evidence>
<dbReference type="PANTHER" id="PTHR10794:SF63">
    <property type="entry name" value="ALPHA_BETA HYDROLASE 1, ISOFORM A"/>
    <property type="match status" value="1"/>
</dbReference>
<dbReference type="FunFam" id="3.40.50.1820:FF:000137">
    <property type="entry name" value="EEB1p Acyl-coenzymeA:ethanol O-acyltransferase"/>
    <property type="match status" value="1"/>
</dbReference>
<dbReference type="PIRSF" id="PIRSF005211">
    <property type="entry name" value="Ab_hydro_YheT"/>
    <property type="match status" value="1"/>
</dbReference>
<dbReference type="InterPro" id="IPR012020">
    <property type="entry name" value="ABHD4"/>
</dbReference>
<protein>
    <recommendedName>
        <fullName evidence="6">alcohol O-acetyltransferase</fullName>
        <ecNumber evidence="6">2.3.1.84</ecNumber>
    </recommendedName>
    <alternativeName>
        <fullName evidence="7">Alcohol O-acetyltransferase</fullName>
    </alternativeName>
</protein>
<dbReference type="EMBL" id="WWBZ02000051">
    <property type="protein sequence ID" value="KAF4303796.1"/>
    <property type="molecule type" value="Genomic_DNA"/>
</dbReference>
<evidence type="ECO:0000313" key="10">
    <source>
        <dbReference type="EMBL" id="KAF4303796.1"/>
    </source>
</evidence>
<evidence type="ECO:0000256" key="8">
    <source>
        <dbReference type="PIRSR" id="PIRSR005211-1"/>
    </source>
</evidence>
<keyword evidence="3" id="KW-0378">Hydrolase</keyword>
<dbReference type="Gene3D" id="3.40.50.1820">
    <property type="entry name" value="alpha/beta hydrolase"/>
    <property type="match status" value="1"/>
</dbReference>
<sequence length="441" mass="49159">MVDLSWVLGRARVSFTNCAKPVTIVTKSGQSIPLPDLVKDVTPPCHLNPLLFNGHLQTAYTGLETPSPLVKGYDVPVIYKRKVFTSNNPAVPGSFTVDFVHGIASDEVDSSLPPRTTYFNEQEIGEIGSDDSKPMLVTLHGLAGGSNEIYLRHVLAPLTTEGGWEACVVNSRGCAMSKITSNVLYNARATWDVRQAVNWLREKFPNRPLFGIGFSLGANIMTNYLGEEGENCQLKAAVVCSNPWNLDVSSQALKNSWLGLHVYQRAMGSSMRRLFQRHAEEIANNPNIDEEEVKRCVYLYEFDRAVQCASWGYPTENAYYRDASSCDSMLAIKIPFLAINAEDDPISVREAIPFDEFKQNPYAILCSTSLGGHLSWFQSNGDRWFAKAATAFLKKMADDADFDAMQNINGHNTNGVAEHRDRPFVFEPMRRKLHIPKDHAE</sequence>
<gene>
    <name evidence="10" type="ORF">GTA08_BOTSDO07837</name>
</gene>
<dbReference type="Proteomes" id="UP000572817">
    <property type="component" value="Unassembled WGS sequence"/>
</dbReference>
<comment type="similarity">
    <text evidence="1">Belongs to the AB hydrolase superfamily. AB hydrolase 4 family.</text>
</comment>
<proteinExistence type="inferred from homology"/>
<dbReference type="PANTHER" id="PTHR10794">
    <property type="entry name" value="ABHYDROLASE DOMAIN-CONTAINING PROTEIN"/>
    <property type="match status" value="1"/>
</dbReference>
<comment type="caution">
    <text evidence="10">The sequence shown here is derived from an EMBL/GenBank/DDBJ whole genome shotgun (WGS) entry which is preliminary data.</text>
</comment>
<accession>A0A8H4IMH2</accession>
<feature type="active site" description="Charge relay system" evidence="8">
    <location>
        <position position="373"/>
    </location>
</feature>
<evidence type="ECO:0000256" key="2">
    <source>
        <dbReference type="ARBA" id="ARBA00022679"/>
    </source>
</evidence>
<organism evidence="10 11">
    <name type="scientific">Botryosphaeria dothidea</name>
    <dbReference type="NCBI Taxonomy" id="55169"/>
    <lineage>
        <taxon>Eukaryota</taxon>
        <taxon>Fungi</taxon>
        <taxon>Dikarya</taxon>
        <taxon>Ascomycota</taxon>
        <taxon>Pezizomycotina</taxon>
        <taxon>Dothideomycetes</taxon>
        <taxon>Dothideomycetes incertae sedis</taxon>
        <taxon>Botryosphaeriales</taxon>
        <taxon>Botryosphaeriaceae</taxon>
        <taxon>Botryosphaeria</taxon>
    </lineage>
</organism>
<keyword evidence="11" id="KW-1185">Reference proteome</keyword>
<evidence type="ECO:0000256" key="4">
    <source>
        <dbReference type="ARBA" id="ARBA00050620"/>
    </source>
</evidence>
<evidence type="ECO:0000256" key="7">
    <source>
        <dbReference type="ARBA" id="ARBA00080774"/>
    </source>
</evidence>
<dbReference type="InterPro" id="IPR000073">
    <property type="entry name" value="AB_hydrolase_1"/>
</dbReference>
<feature type="active site" description="Charge relay system" evidence="8">
    <location>
        <position position="215"/>
    </location>
</feature>
<dbReference type="GO" id="GO:0051793">
    <property type="term" value="P:medium-chain fatty acid catabolic process"/>
    <property type="evidence" value="ECO:0007669"/>
    <property type="project" value="UniProtKB-ARBA"/>
</dbReference>
<dbReference type="AlphaFoldDB" id="A0A8H4IMH2"/>
<dbReference type="InterPro" id="IPR050960">
    <property type="entry name" value="AB_hydrolase_4_sf"/>
</dbReference>
<dbReference type="EC" id="2.3.1.84" evidence="6"/>
<feature type="active site" description="Charge relay system" evidence="8">
    <location>
        <position position="344"/>
    </location>
</feature>
<comment type="function">
    <text evidence="5">Displays enzymatic activity both for medium-chain fatty acid (MCFA) ethyl ester synthesis and hydrolysis (esterase activity). MCFA are toxic for yeast and this enzyme could thus be involved in their detoxification by esterification.</text>
</comment>
<evidence type="ECO:0000256" key="6">
    <source>
        <dbReference type="ARBA" id="ARBA00066969"/>
    </source>
</evidence>
<dbReference type="GO" id="GO:0047372">
    <property type="term" value="F:monoacylglycerol lipase activity"/>
    <property type="evidence" value="ECO:0007669"/>
    <property type="project" value="TreeGrafter"/>
</dbReference>
<reference evidence="10" key="1">
    <citation type="submission" date="2020-04" db="EMBL/GenBank/DDBJ databases">
        <title>Genome Assembly and Annotation of Botryosphaeria dothidea sdau 11-99, a Latent Pathogen of Apple Fruit Ring Rot in China.</title>
        <authorList>
            <person name="Yu C."/>
            <person name="Diao Y."/>
            <person name="Lu Q."/>
            <person name="Zhao J."/>
            <person name="Cui S."/>
            <person name="Peng C."/>
            <person name="He B."/>
            <person name="Liu H."/>
        </authorList>
    </citation>
    <scope>NUCLEOTIDE SEQUENCE [LARGE SCALE GENOMIC DNA]</scope>
    <source>
        <strain evidence="10">Sdau11-99</strain>
    </source>
</reference>
<dbReference type="SUPFAM" id="SSF53474">
    <property type="entry name" value="alpha/beta-Hydrolases"/>
    <property type="match status" value="1"/>
</dbReference>
<keyword evidence="2" id="KW-0808">Transferase</keyword>
<feature type="domain" description="AB hydrolase-1" evidence="9">
    <location>
        <begin position="134"/>
        <end position="356"/>
    </location>
</feature>